<dbReference type="EMBL" id="JACIFZ010000001">
    <property type="protein sequence ID" value="MBB4220645.1"/>
    <property type="molecule type" value="Genomic_DNA"/>
</dbReference>
<name>A0A840FKH1_9BURK</name>
<feature type="transmembrane region" description="Helical" evidence="1">
    <location>
        <begin position="144"/>
        <end position="163"/>
    </location>
</feature>
<dbReference type="AlphaFoldDB" id="A0A840FKH1"/>
<evidence type="ECO:0000256" key="1">
    <source>
        <dbReference type="SAM" id="Phobius"/>
    </source>
</evidence>
<keyword evidence="1" id="KW-0812">Transmembrane</keyword>
<evidence type="ECO:0000313" key="3">
    <source>
        <dbReference type="Proteomes" id="UP000524450"/>
    </source>
</evidence>
<feature type="transmembrane region" description="Helical" evidence="1">
    <location>
        <begin position="12"/>
        <end position="32"/>
    </location>
</feature>
<gene>
    <name evidence="2" type="ORF">GGD71_001392</name>
</gene>
<dbReference type="RefSeq" id="WP_184636283.1">
    <property type="nucleotide sequence ID" value="NZ_JACIFZ010000001.1"/>
</dbReference>
<reference evidence="2 3" key="1">
    <citation type="submission" date="2020-08" db="EMBL/GenBank/DDBJ databases">
        <title>Genomic Encyclopedia of Type Strains, Phase IV (KMG-V): Genome sequencing to study the core and pangenomes of soil and plant-associated prokaryotes.</title>
        <authorList>
            <person name="Whitman W."/>
        </authorList>
    </citation>
    <scope>NUCLEOTIDE SEQUENCE [LARGE SCALE GENOMIC DNA]</scope>
    <source>
        <strain evidence="2 3">34/80</strain>
    </source>
</reference>
<keyword evidence="1" id="KW-1133">Transmembrane helix</keyword>
<comment type="caution">
    <text evidence="2">The sequence shown here is derived from an EMBL/GenBank/DDBJ whole genome shotgun (WGS) entry which is preliminary data.</text>
</comment>
<feature type="transmembrane region" description="Helical" evidence="1">
    <location>
        <begin position="62"/>
        <end position="81"/>
    </location>
</feature>
<keyword evidence="1" id="KW-0472">Membrane</keyword>
<dbReference type="Pfam" id="PF08592">
    <property type="entry name" value="Anthrone_oxy"/>
    <property type="match status" value="1"/>
</dbReference>
<organism evidence="2 3">
    <name type="scientific">Variovorax guangxiensis</name>
    <dbReference type="NCBI Taxonomy" id="1775474"/>
    <lineage>
        <taxon>Bacteria</taxon>
        <taxon>Pseudomonadati</taxon>
        <taxon>Pseudomonadota</taxon>
        <taxon>Betaproteobacteria</taxon>
        <taxon>Burkholderiales</taxon>
        <taxon>Comamonadaceae</taxon>
        <taxon>Variovorax</taxon>
    </lineage>
</organism>
<proteinExistence type="predicted"/>
<protein>
    <submittedName>
        <fullName evidence="2">Putative membrane protein</fullName>
    </submittedName>
</protein>
<dbReference type="InterPro" id="IPR013901">
    <property type="entry name" value="Anthrone_oxy"/>
</dbReference>
<sequence>MSSRNPAAPLPLAFHALAVFWLGVMAGFFWTYSANVNFATLEMDGATYALVQSGLNRNVRHAMFFGFFFGPPLLCALALAMDWRAHGSGWWRCLLLAGVLYGLGIVLFTAQVNLPLNAYTESWNPQALPSDWAQTRLRWNAANLWRTVASALAFGLGLAALCLRATAAAQSSANSAAAASSSAATLRESERGPAACNAR</sequence>
<feature type="transmembrane region" description="Helical" evidence="1">
    <location>
        <begin position="93"/>
        <end position="114"/>
    </location>
</feature>
<dbReference type="Proteomes" id="UP000524450">
    <property type="component" value="Unassembled WGS sequence"/>
</dbReference>
<accession>A0A840FKH1</accession>
<evidence type="ECO:0000313" key="2">
    <source>
        <dbReference type="EMBL" id="MBB4220645.1"/>
    </source>
</evidence>